<proteinExistence type="predicted"/>
<dbReference type="EMBL" id="KL596799">
    <property type="protein sequence ID" value="KER24726.1"/>
    <property type="molecule type" value="Genomic_DNA"/>
</dbReference>
<evidence type="ECO:0000313" key="2">
    <source>
        <dbReference type="Proteomes" id="UP000054324"/>
    </source>
</evidence>
<evidence type="ECO:0000313" key="1">
    <source>
        <dbReference type="EMBL" id="KER24726.1"/>
    </source>
</evidence>
<reference evidence="1 2" key="1">
    <citation type="submission" date="2013-11" db="EMBL/GenBank/DDBJ databases">
        <title>Opisthorchis viverrini - life in the bile duct.</title>
        <authorList>
            <person name="Young N.D."/>
            <person name="Nagarajan N."/>
            <person name="Lin S.J."/>
            <person name="Korhonen P.K."/>
            <person name="Jex A.R."/>
            <person name="Hall R.S."/>
            <person name="Safavi-Hemami H."/>
            <person name="Kaewkong W."/>
            <person name="Bertrand D."/>
            <person name="Gao S."/>
            <person name="Seet Q."/>
            <person name="Wongkham S."/>
            <person name="Teh B.T."/>
            <person name="Wongkham C."/>
            <person name="Intapan P.M."/>
            <person name="Maleewong W."/>
            <person name="Yang X."/>
            <person name="Hu M."/>
            <person name="Wang Z."/>
            <person name="Hofmann A."/>
            <person name="Sternberg P.W."/>
            <person name="Tan P."/>
            <person name="Wang J."/>
            <person name="Gasser R.B."/>
        </authorList>
    </citation>
    <scope>NUCLEOTIDE SEQUENCE [LARGE SCALE GENOMIC DNA]</scope>
</reference>
<dbReference type="GeneID" id="20321858"/>
<accession>A0A074ZBR3</accession>
<dbReference type="AlphaFoldDB" id="A0A074ZBR3"/>
<dbReference type="CTD" id="20321858"/>
<protein>
    <submittedName>
        <fullName evidence="1">Uncharacterized protein</fullName>
    </submittedName>
</protein>
<dbReference type="Proteomes" id="UP000054324">
    <property type="component" value="Unassembled WGS sequence"/>
</dbReference>
<keyword evidence="2" id="KW-1185">Reference proteome</keyword>
<name>A0A074ZBR3_OPIVI</name>
<gene>
    <name evidence="1" type="ORF">T265_07679</name>
</gene>
<dbReference type="KEGG" id="ovi:T265_07679"/>
<dbReference type="RefSeq" id="XP_009171522.1">
    <property type="nucleotide sequence ID" value="XM_009173258.1"/>
</dbReference>
<organism evidence="1 2">
    <name type="scientific">Opisthorchis viverrini</name>
    <name type="common">Southeast Asian liver fluke</name>
    <dbReference type="NCBI Taxonomy" id="6198"/>
    <lineage>
        <taxon>Eukaryota</taxon>
        <taxon>Metazoa</taxon>
        <taxon>Spiralia</taxon>
        <taxon>Lophotrochozoa</taxon>
        <taxon>Platyhelminthes</taxon>
        <taxon>Trematoda</taxon>
        <taxon>Digenea</taxon>
        <taxon>Opisthorchiida</taxon>
        <taxon>Opisthorchiata</taxon>
        <taxon>Opisthorchiidae</taxon>
        <taxon>Opisthorchis</taxon>
    </lineage>
</organism>
<sequence>MPPTADPQSGESGQYMIHNKLGMNLTNMRITAPGQKEDCSNESGVKVWVGPIIPLKMTAILSQCVSLTPSSSSPRTRNGKELADELWNQHILSPHPGTERKLIPGPWRRAGREKYVKENERVVSTNLLRLSALLCAAIKATRSMAPPDG</sequence>